<proteinExistence type="predicted"/>
<feature type="region of interest" description="Disordered" evidence="1">
    <location>
        <begin position="141"/>
        <end position="178"/>
    </location>
</feature>
<dbReference type="RefSeq" id="WP_081213842.1">
    <property type="nucleotide sequence ID" value="NZ_CP016736.2"/>
</dbReference>
<evidence type="ECO:0000313" key="5">
    <source>
        <dbReference type="Proteomes" id="UP000192095"/>
    </source>
</evidence>
<dbReference type="Proteomes" id="UP000192095">
    <property type="component" value="Plasmid pUC06D"/>
</dbReference>
<dbReference type="InterPro" id="IPR041151">
    <property type="entry name" value="Bac_RepA_C"/>
</dbReference>
<keyword evidence="4" id="KW-0614">Plasmid</keyword>
<dbReference type="InterPro" id="IPR010724">
    <property type="entry name" value="RepA_N"/>
</dbReference>
<evidence type="ECO:0000259" key="2">
    <source>
        <dbReference type="Pfam" id="PF06970"/>
    </source>
</evidence>
<dbReference type="EMBL" id="CP016736">
    <property type="protein sequence ID" value="ARE19521.1"/>
    <property type="molecule type" value="Genomic_DNA"/>
</dbReference>
<geneLocation type="plasmid" evidence="5">
    <name>puc06c</name>
</geneLocation>
<evidence type="ECO:0000256" key="1">
    <source>
        <dbReference type="SAM" id="MobiDB-lite"/>
    </source>
</evidence>
<organism evidence="4 5">
    <name type="scientific">Lactococcus lactis subsp. lactis</name>
    <name type="common">Streptococcus lactis</name>
    <dbReference type="NCBI Taxonomy" id="1360"/>
    <lineage>
        <taxon>Bacteria</taxon>
        <taxon>Bacillati</taxon>
        <taxon>Bacillota</taxon>
        <taxon>Bacilli</taxon>
        <taxon>Lactobacillales</taxon>
        <taxon>Streptococcaceae</taxon>
        <taxon>Lactococcus</taxon>
    </lineage>
</organism>
<gene>
    <name evidence="4" type="ORF">LLUC06_04120</name>
</gene>
<dbReference type="Pfam" id="PF06970">
    <property type="entry name" value="RepA_N"/>
    <property type="match status" value="1"/>
</dbReference>
<accession>A0A1V0NYG0</accession>
<sequence>MTSFNFRKADNRYKELFFQFPKVLYYSQKYKKKLSLSAKAAYMVLMDREEYSLKNEWIDEDGNVYFIFTNQELADLLDVSPRTVINIKKELENANLLLQKKMGFNPKTGKNEPNRLYLAELEVSSTDVYLRGEYDKKVPQSLATSGSANSAHPHNFAQPLATSGSANSAHPHSSVEELPQTLATSGGANSALNLYNNFLDTSLDNIKDTQELDFSSSNFSEAQLKAQNQDLVKNSKSFLKEGTHELFLSEDAINLLQMWCNSPQQLRKMVGIILNAKNAVCKENEELGVFFVLEEEALQEKILNTLRRYFNAIRTKENKITNYENYLFGSMKNMFAEYWNNQALKQRLNSNETNKENLNMDDSVWSNSNYENETSQNDLARLERIKLEALAKINSKAT</sequence>
<feature type="compositionally biased region" description="Polar residues" evidence="1">
    <location>
        <begin position="160"/>
        <end position="171"/>
    </location>
</feature>
<evidence type="ECO:0000313" key="4">
    <source>
        <dbReference type="EMBL" id="ARE19521.1"/>
    </source>
</evidence>
<dbReference type="AlphaFoldDB" id="A0A1V0NYG0"/>
<name>A0A1V0NYG0_LACLL</name>
<feature type="domain" description="Replication initiator A N-terminal" evidence="2">
    <location>
        <begin position="16"/>
        <end position="91"/>
    </location>
</feature>
<evidence type="ECO:0000259" key="3">
    <source>
        <dbReference type="Pfam" id="PF18008"/>
    </source>
</evidence>
<dbReference type="Pfam" id="PF18008">
    <property type="entry name" value="Bac_RepA_C"/>
    <property type="match status" value="1"/>
</dbReference>
<feature type="domain" description="Replication initiator protein A C-terminal" evidence="3">
    <location>
        <begin position="248"/>
        <end position="340"/>
    </location>
</feature>
<protein>
    <submittedName>
        <fullName evidence="4">Replication initiator protein A</fullName>
    </submittedName>
</protein>
<feature type="compositionally biased region" description="Polar residues" evidence="1">
    <location>
        <begin position="141"/>
        <end position="152"/>
    </location>
</feature>
<reference evidence="4 5" key="1">
    <citation type="journal article" date="2017" name="BMC Genomics">
        <title>Comparative and functional genomics of the Lactococcus lactis taxon; insights into evolution and niche adaptation.</title>
        <authorList>
            <person name="Kelleher P."/>
            <person name="Bottacini F."/>
            <person name="Mahony J."/>
            <person name="Kilcawley K.N."/>
            <person name="van Sinderen D."/>
        </authorList>
    </citation>
    <scope>NUCLEOTIDE SEQUENCE [LARGE SCALE GENOMIC DNA]</scope>
    <source>
        <strain evidence="4 5">UC06</strain>
        <plasmid evidence="5">puc06c</plasmid>
    </source>
</reference>